<dbReference type="STRING" id="1051891.A0A0C3Q1B4"/>
<evidence type="ECO:0000259" key="5">
    <source>
        <dbReference type="Pfam" id="PF08100"/>
    </source>
</evidence>
<evidence type="ECO:0000256" key="3">
    <source>
        <dbReference type="ARBA" id="ARBA00022691"/>
    </source>
</evidence>
<keyword evidence="2" id="KW-0808">Transferase</keyword>
<keyword evidence="3" id="KW-0949">S-adenosyl-L-methionine</keyword>
<dbReference type="Proteomes" id="UP000054248">
    <property type="component" value="Unassembled WGS sequence"/>
</dbReference>
<dbReference type="Gene3D" id="1.10.10.10">
    <property type="entry name" value="Winged helix-like DNA-binding domain superfamily/Winged helix DNA-binding domain"/>
    <property type="match status" value="1"/>
</dbReference>
<protein>
    <submittedName>
        <fullName evidence="6">Uncharacterized protein</fullName>
    </submittedName>
</protein>
<dbReference type="InterPro" id="IPR016461">
    <property type="entry name" value="COMT-like"/>
</dbReference>
<dbReference type="PANTHER" id="PTHR43712:SF2">
    <property type="entry name" value="O-METHYLTRANSFERASE CICE"/>
    <property type="match status" value="1"/>
</dbReference>
<dbReference type="SUPFAM" id="SSF46785">
    <property type="entry name" value="Winged helix' DNA-binding domain"/>
    <property type="match status" value="1"/>
</dbReference>
<dbReference type="InterPro" id="IPR001077">
    <property type="entry name" value="COMT_C"/>
</dbReference>
<evidence type="ECO:0000259" key="4">
    <source>
        <dbReference type="Pfam" id="PF00891"/>
    </source>
</evidence>
<dbReference type="GO" id="GO:0046983">
    <property type="term" value="F:protein dimerization activity"/>
    <property type="evidence" value="ECO:0007669"/>
    <property type="project" value="InterPro"/>
</dbReference>
<dbReference type="InterPro" id="IPR036390">
    <property type="entry name" value="WH_DNA-bd_sf"/>
</dbReference>
<sequence>MLQPLVFRVRLTCNELQLRRSGSRSLSQRLTASETPSEITQVSNILTKSLAALGAASNEKDRAKAFTTVQAAYGKLETLVVPPSLLLQQISMTYQLPMVLGTVNDLGIAEVISESTDPKGRMSSKDIEKRCGVPAGKVSRFLRFLAGRGIFEEVAPDVWTHTKASRLLDSGLSYEEIARDPIHRFAKGAPIPAWISHTVEQGGMAAVSMVTALREDKYKKSEEVFETPFNKIYDTDVPFWQWLEQEGRVLNMTKGFEMNNTRNVSPQFFDFSYYPWRDLPENSTIVDVGGGVGSAMAIVLPLAPKGTKFIVQDLSYPVLEHAKTFWAERDSTAVQEGRVVLQRHDFHQPQPVKGAAVYFMRFILHDWKDETCIEILKHLHHTANEESRLLIVEAVIAHACHDIGSLTEGAVEGAYPTPMPEPLPANGGRAAEFEASFDMHMMNVLNGVERTYEQFRQIAEKAGWKPQKVYQTDELSSLKILEFVKV</sequence>
<keyword evidence="1" id="KW-0489">Methyltransferase</keyword>
<reference evidence="6 7" key="1">
    <citation type="submission" date="2014-04" db="EMBL/GenBank/DDBJ databases">
        <authorList>
            <consortium name="DOE Joint Genome Institute"/>
            <person name="Kuo A."/>
            <person name="Girlanda M."/>
            <person name="Perotto S."/>
            <person name="Kohler A."/>
            <person name="Nagy L.G."/>
            <person name="Floudas D."/>
            <person name="Copeland A."/>
            <person name="Barry K.W."/>
            <person name="Cichocki N."/>
            <person name="Veneault-Fourrey C."/>
            <person name="LaButti K."/>
            <person name="Lindquist E.A."/>
            <person name="Lipzen A."/>
            <person name="Lundell T."/>
            <person name="Morin E."/>
            <person name="Murat C."/>
            <person name="Sun H."/>
            <person name="Tunlid A."/>
            <person name="Henrissat B."/>
            <person name="Grigoriev I.V."/>
            <person name="Hibbett D.S."/>
            <person name="Martin F."/>
            <person name="Nordberg H.P."/>
            <person name="Cantor M.N."/>
            <person name="Hua S.X."/>
        </authorList>
    </citation>
    <scope>NUCLEOTIDE SEQUENCE [LARGE SCALE GENOMIC DNA]</scope>
    <source>
        <strain evidence="6 7">MUT 4182</strain>
    </source>
</reference>
<organism evidence="6 7">
    <name type="scientific">Tulasnella calospora MUT 4182</name>
    <dbReference type="NCBI Taxonomy" id="1051891"/>
    <lineage>
        <taxon>Eukaryota</taxon>
        <taxon>Fungi</taxon>
        <taxon>Dikarya</taxon>
        <taxon>Basidiomycota</taxon>
        <taxon>Agaricomycotina</taxon>
        <taxon>Agaricomycetes</taxon>
        <taxon>Cantharellales</taxon>
        <taxon>Tulasnellaceae</taxon>
        <taxon>Tulasnella</taxon>
    </lineage>
</organism>
<feature type="domain" description="O-methyltransferase C-terminal" evidence="4">
    <location>
        <begin position="279"/>
        <end position="401"/>
    </location>
</feature>
<proteinExistence type="predicted"/>
<dbReference type="Pfam" id="PF08100">
    <property type="entry name" value="Dimerisation"/>
    <property type="match status" value="1"/>
</dbReference>
<evidence type="ECO:0000256" key="1">
    <source>
        <dbReference type="ARBA" id="ARBA00022603"/>
    </source>
</evidence>
<evidence type="ECO:0000256" key="2">
    <source>
        <dbReference type="ARBA" id="ARBA00022679"/>
    </source>
</evidence>
<dbReference type="Pfam" id="PF00891">
    <property type="entry name" value="Methyltransf_2"/>
    <property type="match status" value="1"/>
</dbReference>
<dbReference type="SUPFAM" id="SSF53335">
    <property type="entry name" value="S-adenosyl-L-methionine-dependent methyltransferases"/>
    <property type="match status" value="1"/>
</dbReference>
<name>A0A0C3Q1B4_9AGAM</name>
<dbReference type="EMBL" id="KN823122">
    <property type="protein sequence ID" value="KIO21960.1"/>
    <property type="molecule type" value="Genomic_DNA"/>
</dbReference>
<dbReference type="PANTHER" id="PTHR43712">
    <property type="entry name" value="PUTATIVE (AFU_ORTHOLOGUE AFUA_4G14580)-RELATED"/>
    <property type="match status" value="1"/>
</dbReference>
<dbReference type="Gene3D" id="3.40.50.150">
    <property type="entry name" value="Vaccinia Virus protein VP39"/>
    <property type="match status" value="1"/>
</dbReference>
<feature type="domain" description="O-methyltransferase dimerisation" evidence="5">
    <location>
        <begin position="93"/>
        <end position="168"/>
    </location>
</feature>
<keyword evidence="7" id="KW-1185">Reference proteome</keyword>
<dbReference type="GO" id="GO:0032259">
    <property type="term" value="P:methylation"/>
    <property type="evidence" value="ECO:0007669"/>
    <property type="project" value="UniProtKB-KW"/>
</dbReference>
<gene>
    <name evidence="6" type="ORF">M407DRAFT_217354</name>
</gene>
<dbReference type="InterPro" id="IPR029063">
    <property type="entry name" value="SAM-dependent_MTases_sf"/>
</dbReference>
<dbReference type="HOGENOM" id="CLU_005533_0_1_1"/>
<dbReference type="OrthoDB" id="2410195at2759"/>
<dbReference type="InterPro" id="IPR012967">
    <property type="entry name" value="COMT_dimerisation"/>
</dbReference>
<dbReference type="GO" id="GO:0008171">
    <property type="term" value="F:O-methyltransferase activity"/>
    <property type="evidence" value="ECO:0007669"/>
    <property type="project" value="InterPro"/>
</dbReference>
<reference evidence="7" key="2">
    <citation type="submission" date="2015-01" db="EMBL/GenBank/DDBJ databases">
        <title>Evolutionary Origins and Diversification of the Mycorrhizal Mutualists.</title>
        <authorList>
            <consortium name="DOE Joint Genome Institute"/>
            <consortium name="Mycorrhizal Genomics Consortium"/>
            <person name="Kohler A."/>
            <person name="Kuo A."/>
            <person name="Nagy L.G."/>
            <person name="Floudas D."/>
            <person name="Copeland A."/>
            <person name="Barry K.W."/>
            <person name="Cichocki N."/>
            <person name="Veneault-Fourrey C."/>
            <person name="LaButti K."/>
            <person name="Lindquist E.A."/>
            <person name="Lipzen A."/>
            <person name="Lundell T."/>
            <person name="Morin E."/>
            <person name="Murat C."/>
            <person name="Riley R."/>
            <person name="Ohm R."/>
            <person name="Sun H."/>
            <person name="Tunlid A."/>
            <person name="Henrissat B."/>
            <person name="Grigoriev I.V."/>
            <person name="Hibbett D.S."/>
            <person name="Martin F."/>
        </authorList>
    </citation>
    <scope>NUCLEOTIDE SEQUENCE [LARGE SCALE GENOMIC DNA]</scope>
    <source>
        <strain evidence="7">MUT 4182</strain>
    </source>
</reference>
<evidence type="ECO:0000313" key="6">
    <source>
        <dbReference type="EMBL" id="KIO21960.1"/>
    </source>
</evidence>
<dbReference type="InterPro" id="IPR036388">
    <property type="entry name" value="WH-like_DNA-bd_sf"/>
</dbReference>
<dbReference type="AlphaFoldDB" id="A0A0C3Q1B4"/>
<accession>A0A0C3Q1B4</accession>
<dbReference type="PROSITE" id="PS51683">
    <property type="entry name" value="SAM_OMT_II"/>
    <property type="match status" value="1"/>
</dbReference>
<evidence type="ECO:0000313" key="7">
    <source>
        <dbReference type="Proteomes" id="UP000054248"/>
    </source>
</evidence>